<feature type="compositionally biased region" description="Pro residues" evidence="1">
    <location>
        <begin position="35"/>
        <end position="51"/>
    </location>
</feature>
<evidence type="ECO:0000256" key="1">
    <source>
        <dbReference type="SAM" id="MobiDB-lite"/>
    </source>
</evidence>
<evidence type="ECO:0000313" key="3">
    <source>
        <dbReference type="Proteomes" id="UP000038009"/>
    </source>
</evidence>
<dbReference type="AlphaFoldDB" id="A0A0N0P8F3"/>
<keyword evidence="3" id="KW-1185">Reference proteome</keyword>
<feature type="compositionally biased region" description="Polar residues" evidence="1">
    <location>
        <begin position="237"/>
        <end position="248"/>
    </location>
</feature>
<feature type="region of interest" description="Disordered" evidence="1">
    <location>
        <begin position="213"/>
        <end position="252"/>
    </location>
</feature>
<gene>
    <name evidence="2" type="ORF">ABL78_1421</name>
</gene>
<reference evidence="2 3" key="1">
    <citation type="journal article" date="2015" name="PLoS Pathog.">
        <title>Leptomonas seymouri: Adaptations to the Dixenous Life Cycle Analyzed by Genome Sequencing, Transcriptome Profiling and Co-infection with Leishmania donovani.</title>
        <authorList>
            <person name="Kraeva N."/>
            <person name="Butenko A."/>
            <person name="Hlavacova J."/>
            <person name="Kostygov A."/>
            <person name="Myskova J."/>
            <person name="Grybchuk D."/>
            <person name="Lestinova T."/>
            <person name="Votypka J."/>
            <person name="Volf P."/>
            <person name="Opperdoes F."/>
            <person name="Flegontov P."/>
            <person name="Lukes J."/>
            <person name="Yurchenko V."/>
        </authorList>
    </citation>
    <scope>NUCLEOTIDE SEQUENCE [LARGE SCALE GENOMIC DNA]</scope>
    <source>
        <strain evidence="2 3">ATCC 30220</strain>
    </source>
</reference>
<feature type="compositionally biased region" description="Polar residues" evidence="1">
    <location>
        <begin position="58"/>
        <end position="69"/>
    </location>
</feature>
<feature type="region of interest" description="Disordered" evidence="1">
    <location>
        <begin position="1"/>
        <end position="95"/>
    </location>
</feature>
<dbReference type="Proteomes" id="UP000038009">
    <property type="component" value="Unassembled WGS sequence"/>
</dbReference>
<dbReference type="OMA" id="GYPRACT"/>
<feature type="compositionally biased region" description="Low complexity" evidence="1">
    <location>
        <begin position="10"/>
        <end position="29"/>
    </location>
</feature>
<dbReference type="EMBL" id="LJSK01000023">
    <property type="protein sequence ID" value="KPI89457.1"/>
    <property type="molecule type" value="Genomic_DNA"/>
</dbReference>
<evidence type="ECO:0000313" key="2">
    <source>
        <dbReference type="EMBL" id="KPI89457.1"/>
    </source>
</evidence>
<dbReference type="VEuPathDB" id="TriTrypDB:Lsey_0023_0140"/>
<protein>
    <submittedName>
        <fullName evidence="2">Uncharacterized protein</fullName>
    </submittedName>
</protein>
<proteinExistence type="predicted"/>
<sequence length="513" mass="55931">MAKPEEPRRLSGAGLSPALTLAPASANASQRPQAHPQPPPVRVAYKSPPPNAVLMKVSKSTTPLPSSNLAHAPSGSPATIVDPRPSVNETATPSPAPVQVPAQCWYANPFSLSTNTPMTEFHRSMRGKVLFSARAVPVTASELLSLPQEKPSQLTICEIGKDLLYGVGYLYNTPLSVEHQWRGRVAHLLRVRSQREPIPSIVRRRAEALAALQQRQQQRYEGKNAGNASEKLPKRVSPSSADLPQSPASPLGNKTVPIDYRRTMVYERGEASVYDRPCDDLLLGIKLYVNDELVDDHYPIVNALPQCTATLAVKEATQHWNCVPFVLIGYLNQLMLDPICVYHALSLNFAEHLLRIKTPASTTRAKASAAAVEAPTDIDPKSAPPMKPPAFIDLSLRVEVVYGCRAESFYCTEFISRGACTLRMTELSKPALKSYEEKLRALVRLRLAAPQLIARVSNGVPPPRHCSGCGYPMQYQCTVCGADVCGMPMCATKAAVGYPRACTKHVLPPNQQN</sequence>
<accession>A0A0N0P8F3</accession>
<name>A0A0N0P8F3_LEPSE</name>
<dbReference type="OrthoDB" id="272814at2759"/>
<organism evidence="2 3">
    <name type="scientific">Leptomonas seymouri</name>
    <dbReference type="NCBI Taxonomy" id="5684"/>
    <lineage>
        <taxon>Eukaryota</taxon>
        <taxon>Discoba</taxon>
        <taxon>Euglenozoa</taxon>
        <taxon>Kinetoplastea</taxon>
        <taxon>Metakinetoplastina</taxon>
        <taxon>Trypanosomatida</taxon>
        <taxon>Trypanosomatidae</taxon>
        <taxon>Leishmaniinae</taxon>
        <taxon>Leptomonas</taxon>
    </lineage>
</organism>
<comment type="caution">
    <text evidence="2">The sequence shown here is derived from an EMBL/GenBank/DDBJ whole genome shotgun (WGS) entry which is preliminary data.</text>
</comment>